<dbReference type="PANTHER" id="PTHR22916">
    <property type="entry name" value="GLYCOSYLTRANSFERASE"/>
    <property type="match status" value="1"/>
</dbReference>
<evidence type="ECO:0000259" key="1">
    <source>
        <dbReference type="Pfam" id="PF00535"/>
    </source>
</evidence>
<accession>A0A0F9BC08</accession>
<dbReference type="InterPro" id="IPR001173">
    <property type="entry name" value="Glyco_trans_2-like"/>
</dbReference>
<sequence length="143" mass="16290">MDLTFCIVTWNSAATLKAVIQRIMKQNLLPNILIYDNGSTDGTVEMVKAFIKSRWFEGATIELIEDIHMEGGRVRNIAHCRYMLSQRAESKYIMFVDSDVLLPPFIMGRLVKELDNPKLGMIGVRYEPNANHVKMGATLLRTE</sequence>
<dbReference type="InterPro" id="IPR029044">
    <property type="entry name" value="Nucleotide-diphossugar_trans"/>
</dbReference>
<comment type="caution">
    <text evidence="2">The sequence shown here is derived from an EMBL/GenBank/DDBJ whole genome shotgun (WGS) entry which is preliminary data.</text>
</comment>
<proteinExistence type="predicted"/>
<gene>
    <name evidence="2" type="ORF">LCGC14_2808230</name>
</gene>
<dbReference type="AlphaFoldDB" id="A0A0F9BC08"/>
<protein>
    <recommendedName>
        <fullName evidence="1">Glycosyltransferase 2-like domain-containing protein</fullName>
    </recommendedName>
</protein>
<feature type="non-terminal residue" evidence="2">
    <location>
        <position position="143"/>
    </location>
</feature>
<organism evidence="2">
    <name type="scientific">marine sediment metagenome</name>
    <dbReference type="NCBI Taxonomy" id="412755"/>
    <lineage>
        <taxon>unclassified sequences</taxon>
        <taxon>metagenomes</taxon>
        <taxon>ecological metagenomes</taxon>
    </lineage>
</organism>
<evidence type="ECO:0000313" key="2">
    <source>
        <dbReference type="EMBL" id="KKK81956.1"/>
    </source>
</evidence>
<name>A0A0F9BC08_9ZZZZ</name>
<dbReference type="Gene3D" id="3.90.550.10">
    <property type="entry name" value="Spore Coat Polysaccharide Biosynthesis Protein SpsA, Chain A"/>
    <property type="match status" value="1"/>
</dbReference>
<dbReference type="EMBL" id="LAZR01052890">
    <property type="protein sequence ID" value="KKK81956.1"/>
    <property type="molecule type" value="Genomic_DNA"/>
</dbReference>
<dbReference type="Pfam" id="PF00535">
    <property type="entry name" value="Glycos_transf_2"/>
    <property type="match status" value="1"/>
</dbReference>
<dbReference type="CDD" id="cd00761">
    <property type="entry name" value="Glyco_tranf_GTA_type"/>
    <property type="match status" value="1"/>
</dbReference>
<dbReference type="SUPFAM" id="SSF53448">
    <property type="entry name" value="Nucleotide-diphospho-sugar transferases"/>
    <property type="match status" value="1"/>
</dbReference>
<reference evidence="2" key="1">
    <citation type="journal article" date="2015" name="Nature">
        <title>Complex archaea that bridge the gap between prokaryotes and eukaryotes.</title>
        <authorList>
            <person name="Spang A."/>
            <person name="Saw J.H."/>
            <person name="Jorgensen S.L."/>
            <person name="Zaremba-Niedzwiedzka K."/>
            <person name="Martijn J."/>
            <person name="Lind A.E."/>
            <person name="van Eijk R."/>
            <person name="Schleper C."/>
            <person name="Guy L."/>
            <person name="Ettema T.J."/>
        </authorList>
    </citation>
    <scope>NUCLEOTIDE SEQUENCE</scope>
</reference>
<feature type="domain" description="Glycosyltransferase 2-like" evidence="1">
    <location>
        <begin position="5"/>
        <end position="131"/>
    </location>
</feature>